<dbReference type="InterPro" id="IPR032710">
    <property type="entry name" value="NTF2-like_dom_sf"/>
</dbReference>
<dbReference type="AlphaFoldDB" id="A0A327NUJ8"/>
<dbReference type="RefSeq" id="WP_111348549.1">
    <property type="nucleotide sequence ID" value="NZ_QLII01000001.1"/>
</dbReference>
<reference evidence="2 3" key="1">
    <citation type="submission" date="2018-06" db="EMBL/GenBank/DDBJ databases">
        <title>Spirosoma sp. HMF3257 Genome sequencing and assembly.</title>
        <authorList>
            <person name="Kang H."/>
            <person name="Cha I."/>
            <person name="Kim H."/>
            <person name="Kang J."/>
            <person name="Joh K."/>
        </authorList>
    </citation>
    <scope>NUCLEOTIDE SEQUENCE [LARGE SCALE GENOMIC DNA]</scope>
    <source>
        <strain evidence="2 3">HMF3257</strain>
    </source>
</reference>
<keyword evidence="3" id="KW-1185">Reference proteome</keyword>
<dbReference type="EMBL" id="QLII01000001">
    <property type="protein sequence ID" value="RAI77676.1"/>
    <property type="molecule type" value="Genomic_DNA"/>
</dbReference>
<dbReference type="OrthoDB" id="7859473at2"/>
<dbReference type="SUPFAM" id="SSF54427">
    <property type="entry name" value="NTF2-like"/>
    <property type="match status" value="1"/>
</dbReference>
<comment type="caution">
    <text evidence="2">The sequence shown here is derived from an EMBL/GenBank/DDBJ whole genome shotgun (WGS) entry which is preliminary data.</text>
</comment>
<sequence>MQTTHPNIALVHQFFQAYADQDQAAISQLLAPAIRWSIPGNHPLSGVKNGPDEVLFYLSQLGRAAFQAKPIVVGVNDDYVIDCHYNWSNLAEGPQFAGMSCLLWKFADGKISEVYNFPQDQHQVDSFFQNLYE</sequence>
<dbReference type="Proteomes" id="UP000249016">
    <property type="component" value="Unassembled WGS sequence"/>
</dbReference>
<dbReference type="Gene3D" id="3.10.450.50">
    <property type="match status" value="1"/>
</dbReference>
<gene>
    <name evidence="2" type="ORF">HMF3257_32440</name>
</gene>
<organism evidence="2 3">
    <name type="scientific">Spirosoma telluris</name>
    <dbReference type="NCBI Taxonomy" id="2183553"/>
    <lineage>
        <taxon>Bacteria</taxon>
        <taxon>Pseudomonadati</taxon>
        <taxon>Bacteroidota</taxon>
        <taxon>Cytophagia</taxon>
        <taxon>Cytophagales</taxon>
        <taxon>Cytophagaceae</taxon>
        <taxon>Spirosoma</taxon>
    </lineage>
</organism>
<evidence type="ECO:0000313" key="2">
    <source>
        <dbReference type="EMBL" id="RAI77676.1"/>
    </source>
</evidence>
<protein>
    <submittedName>
        <fullName evidence="2">Nuclear transport factor 2 family protein</fullName>
    </submittedName>
</protein>
<dbReference type="InterPro" id="IPR037401">
    <property type="entry name" value="SnoaL-like"/>
</dbReference>
<evidence type="ECO:0000313" key="3">
    <source>
        <dbReference type="Proteomes" id="UP000249016"/>
    </source>
</evidence>
<evidence type="ECO:0000259" key="1">
    <source>
        <dbReference type="Pfam" id="PF12680"/>
    </source>
</evidence>
<feature type="domain" description="SnoaL-like" evidence="1">
    <location>
        <begin position="11"/>
        <end position="113"/>
    </location>
</feature>
<proteinExistence type="predicted"/>
<accession>A0A327NUJ8</accession>
<dbReference type="Pfam" id="PF12680">
    <property type="entry name" value="SnoaL_2"/>
    <property type="match status" value="1"/>
</dbReference>
<name>A0A327NUJ8_9BACT</name>